<dbReference type="Proteomes" id="UP000756346">
    <property type="component" value="Unassembled WGS sequence"/>
</dbReference>
<accession>A0A9P8Y9Y1</accession>
<name>A0A9P8Y9Y1_9PEZI</name>
<protein>
    <submittedName>
        <fullName evidence="1">Uncharacterized protein</fullName>
    </submittedName>
</protein>
<dbReference type="AlphaFoldDB" id="A0A9P8Y9Y1"/>
<organism evidence="1 2">
    <name type="scientific">Microdochium trichocladiopsis</name>
    <dbReference type="NCBI Taxonomy" id="1682393"/>
    <lineage>
        <taxon>Eukaryota</taxon>
        <taxon>Fungi</taxon>
        <taxon>Dikarya</taxon>
        <taxon>Ascomycota</taxon>
        <taxon>Pezizomycotina</taxon>
        <taxon>Sordariomycetes</taxon>
        <taxon>Xylariomycetidae</taxon>
        <taxon>Xylariales</taxon>
        <taxon>Microdochiaceae</taxon>
        <taxon>Microdochium</taxon>
    </lineage>
</organism>
<dbReference type="OrthoDB" id="10505395at2759"/>
<dbReference type="RefSeq" id="XP_046014228.1">
    <property type="nucleotide sequence ID" value="XM_046147846.1"/>
</dbReference>
<reference evidence="1" key="1">
    <citation type="journal article" date="2021" name="Nat. Commun.">
        <title>Genetic determinants of endophytism in the Arabidopsis root mycobiome.</title>
        <authorList>
            <person name="Mesny F."/>
            <person name="Miyauchi S."/>
            <person name="Thiergart T."/>
            <person name="Pickel B."/>
            <person name="Atanasova L."/>
            <person name="Karlsson M."/>
            <person name="Huettel B."/>
            <person name="Barry K.W."/>
            <person name="Haridas S."/>
            <person name="Chen C."/>
            <person name="Bauer D."/>
            <person name="Andreopoulos W."/>
            <person name="Pangilinan J."/>
            <person name="LaButti K."/>
            <person name="Riley R."/>
            <person name="Lipzen A."/>
            <person name="Clum A."/>
            <person name="Drula E."/>
            <person name="Henrissat B."/>
            <person name="Kohler A."/>
            <person name="Grigoriev I.V."/>
            <person name="Martin F.M."/>
            <person name="Hacquard S."/>
        </authorList>
    </citation>
    <scope>NUCLEOTIDE SEQUENCE</scope>
    <source>
        <strain evidence="1">MPI-CAGE-CH-0230</strain>
    </source>
</reference>
<evidence type="ECO:0000313" key="2">
    <source>
        <dbReference type="Proteomes" id="UP000756346"/>
    </source>
</evidence>
<sequence length="230" mass="24788">MPPPPSITPAELRAAHQAAQDKVLAQRSKLVSSASSPAAGAVSFPLDNISEGTWTLFSPQLLSHLPPSWFEAYDQECDEWVLEFYDTDFANELYPGSFQPGELLATLHVGERHVRFEPVRRPAEVVAGEEDGGLVELVQTFKHDGAAAPTAAVGVEDSSSSNSRRKVTAKLRLLGDGFLTIAVPLGDLLPGKKGDGEDGDKEEIVTLYGTFEEDGEDEFEYVAAGEGGDW</sequence>
<gene>
    <name evidence="1" type="ORF">B0I36DRAFT_108536</name>
</gene>
<dbReference type="GeneID" id="70177392"/>
<evidence type="ECO:0000313" key="1">
    <source>
        <dbReference type="EMBL" id="KAH7033396.1"/>
    </source>
</evidence>
<keyword evidence="2" id="KW-1185">Reference proteome</keyword>
<proteinExistence type="predicted"/>
<dbReference type="EMBL" id="JAGTJQ010000004">
    <property type="protein sequence ID" value="KAH7033396.1"/>
    <property type="molecule type" value="Genomic_DNA"/>
</dbReference>
<comment type="caution">
    <text evidence="1">The sequence shown here is derived from an EMBL/GenBank/DDBJ whole genome shotgun (WGS) entry which is preliminary data.</text>
</comment>